<dbReference type="PANTHER" id="PTHR10825:SF72">
    <property type="entry name" value="UBIQUITIN-LIKE DOMAIN-CONTAINING PROTEIN"/>
    <property type="match status" value="1"/>
</dbReference>
<feature type="region of interest" description="Disordered" evidence="7">
    <location>
        <begin position="308"/>
        <end position="333"/>
    </location>
</feature>
<sequence length="552" mass="59216">MQGAGRKKLIELNEHLTCVLCGGYFVDATTIIECLHSFCKTCIVKYLEVHKMCPVCDVQVHKTRPLQNIRSDQTLQDIVYKLVPGLYKNEMRRRRQYYASLAPSVRASLPPISIEGRGDIQNVERLIFNYEDLISVIVEYSARDVLPIRPLLLGPPPPENQESPPGSRRYLLCPGGFTVGHLKKFLRAKFGLAKNHEVDVMYMHDHLLDDYTLVDLAYIYSWRRNTPMRLLYRFPELPPSLVSSGSKPDDVVPVPPDEGKSIVITTPSSQQAVALPAGAVTSRQSCMLSSDTGANANTVHAVADRADTNGATHSGEHGSASARHNSSGCTHAATSLSSKDNVVVSCAPSAQQSEKPNSVNSENSVAKQPVEIRPNKPPEPASLKQGVGSQPGSASSVSPTRNSHIVKLAAGVSRAPCLPRVMSGARTSVEQKVPPPTLASANRPVVYPGQTPGASPPASRVVTGGQKAGSKAPLFSKMPPLPHRKNGLSAANGVHSNLRLILPAPAKANGVADSADMPPKNTKGKHRPNDSPSSPAKRPHLDSQPGKEAAVS</sequence>
<dbReference type="GO" id="GO:0035102">
    <property type="term" value="C:PRC1 complex"/>
    <property type="evidence" value="ECO:0007669"/>
    <property type="project" value="TreeGrafter"/>
</dbReference>
<dbReference type="GO" id="GO:0008270">
    <property type="term" value="F:zinc ion binding"/>
    <property type="evidence" value="ECO:0007669"/>
    <property type="project" value="UniProtKB-KW"/>
</dbReference>
<dbReference type="EMBL" id="GBBM01005133">
    <property type="protein sequence ID" value="JAC30285.1"/>
    <property type="molecule type" value="mRNA"/>
</dbReference>
<dbReference type="InterPro" id="IPR032443">
    <property type="entry name" value="RAWUL"/>
</dbReference>
<feature type="compositionally biased region" description="Polar residues" evidence="7">
    <location>
        <begin position="322"/>
        <end position="333"/>
    </location>
</feature>
<evidence type="ECO:0000256" key="5">
    <source>
        <dbReference type="ARBA" id="ARBA00023242"/>
    </source>
</evidence>
<protein>
    <submittedName>
        <fullName evidence="9">Putative polycomb complex protein bmi-1</fullName>
    </submittedName>
</protein>
<name>A0A023GC70_AMBTT</name>
<evidence type="ECO:0000256" key="6">
    <source>
        <dbReference type="PROSITE-ProRule" id="PRU00175"/>
    </source>
</evidence>
<dbReference type="PROSITE" id="PS50089">
    <property type="entry name" value="ZF_RING_2"/>
    <property type="match status" value="1"/>
</dbReference>
<dbReference type="Gene3D" id="3.10.20.90">
    <property type="entry name" value="Phosphatidylinositol 3-kinase Catalytic Subunit, Chain A, domain 1"/>
    <property type="match status" value="1"/>
</dbReference>
<evidence type="ECO:0000256" key="7">
    <source>
        <dbReference type="SAM" id="MobiDB-lite"/>
    </source>
</evidence>
<feature type="domain" description="RING-type" evidence="8">
    <location>
        <begin position="18"/>
        <end position="57"/>
    </location>
</feature>
<keyword evidence="5" id="KW-0539">Nucleus</keyword>
<dbReference type="InterPro" id="IPR017907">
    <property type="entry name" value="Znf_RING_CS"/>
</dbReference>
<dbReference type="InterPro" id="IPR013083">
    <property type="entry name" value="Znf_RING/FYVE/PHD"/>
</dbReference>
<evidence type="ECO:0000256" key="1">
    <source>
        <dbReference type="ARBA" id="ARBA00004123"/>
    </source>
</evidence>
<dbReference type="CDD" id="cd17082">
    <property type="entry name" value="RAWUL_PCGF2_like"/>
    <property type="match status" value="1"/>
</dbReference>
<evidence type="ECO:0000256" key="3">
    <source>
        <dbReference type="ARBA" id="ARBA00022771"/>
    </source>
</evidence>
<dbReference type="Pfam" id="PF13923">
    <property type="entry name" value="zf-C3HC4_2"/>
    <property type="match status" value="1"/>
</dbReference>
<dbReference type="PANTHER" id="PTHR10825">
    <property type="entry name" value="RING FINGER DOMAIN-CONTAINING, POLYCOMB GROUP COMPONENT"/>
    <property type="match status" value="1"/>
</dbReference>
<feature type="region of interest" description="Disordered" evidence="7">
    <location>
        <begin position="345"/>
        <end position="401"/>
    </location>
</feature>
<feature type="region of interest" description="Disordered" evidence="7">
    <location>
        <begin position="451"/>
        <end position="480"/>
    </location>
</feature>
<feature type="region of interest" description="Disordered" evidence="7">
    <location>
        <begin position="509"/>
        <end position="552"/>
    </location>
</feature>
<evidence type="ECO:0000256" key="2">
    <source>
        <dbReference type="ARBA" id="ARBA00022723"/>
    </source>
</evidence>
<evidence type="ECO:0000256" key="4">
    <source>
        <dbReference type="ARBA" id="ARBA00022833"/>
    </source>
</evidence>
<dbReference type="SMART" id="SM00184">
    <property type="entry name" value="RING"/>
    <property type="match status" value="1"/>
</dbReference>
<dbReference type="SUPFAM" id="SSF57850">
    <property type="entry name" value="RING/U-box"/>
    <property type="match status" value="1"/>
</dbReference>
<dbReference type="Pfam" id="PF16207">
    <property type="entry name" value="RAWUL"/>
    <property type="match status" value="1"/>
</dbReference>
<dbReference type="AlphaFoldDB" id="A0A023GC70"/>
<evidence type="ECO:0000259" key="8">
    <source>
        <dbReference type="PROSITE" id="PS50089"/>
    </source>
</evidence>
<dbReference type="FunFam" id="3.30.40.10:FF:000122">
    <property type="entry name" value="polycomb group RING finger protein 1"/>
    <property type="match status" value="1"/>
</dbReference>
<feature type="compositionally biased region" description="Polar residues" evidence="7">
    <location>
        <begin position="387"/>
        <end position="401"/>
    </location>
</feature>
<dbReference type="Gene3D" id="3.30.40.10">
    <property type="entry name" value="Zinc/RING finger domain, C3HC4 (zinc finger)"/>
    <property type="match status" value="1"/>
</dbReference>
<keyword evidence="3 6" id="KW-0863">Zinc-finger</keyword>
<proteinExistence type="evidence at transcript level"/>
<accession>A0A023GC70</accession>
<dbReference type="InterPro" id="IPR001841">
    <property type="entry name" value="Znf_RING"/>
</dbReference>
<evidence type="ECO:0000313" key="9">
    <source>
        <dbReference type="EMBL" id="JAC30285.1"/>
    </source>
</evidence>
<dbReference type="GO" id="GO:1990841">
    <property type="term" value="F:promoter-specific chromatin binding"/>
    <property type="evidence" value="ECO:0007669"/>
    <property type="project" value="TreeGrafter"/>
</dbReference>
<dbReference type="GO" id="GO:0000122">
    <property type="term" value="P:negative regulation of transcription by RNA polymerase II"/>
    <property type="evidence" value="ECO:0007669"/>
    <property type="project" value="TreeGrafter"/>
</dbReference>
<reference evidence="9" key="1">
    <citation type="submission" date="2014-03" db="EMBL/GenBank/DDBJ databases">
        <title>The sialotranscriptome of Amblyomma triste, Amblyomma parvum and Amblyomma cajennense ticks, uncovered by 454-based RNA-seq.</title>
        <authorList>
            <person name="Garcia G.R."/>
            <person name="Gardinassi L.G."/>
            <person name="Ribeiro J.M."/>
            <person name="Anatriello E."/>
            <person name="Ferreira B.R."/>
            <person name="Moreira H.N."/>
            <person name="Mafra C."/>
            <person name="Olegario M.M."/>
            <person name="Szabo P.J."/>
            <person name="Miranda-Santos I.K."/>
            <person name="Maruyama S.R."/>
        </authorList>
    </citation>
    <scope>NUCLEOTIDE SEQUENCE</scope>
    <source>
        <strain evidence="9">Mato Grasso do Sul</strain>
        <tissue evidence="9">Salivary glands</tissue>
    </source>
</reference>
<organism evidence="9">
    <name type="scientific">Amblyomma triste</name>
    <name type="common">Neotropical tick</name>
    <dbReference type="NCBI Taxonomy" id="251400"/>
    <lineage>
        <taxon>Eukaryota</taxon>
        <taxon>Metazoa</taxon>
        <taxon>Ecdysozoa</taxon>
        <taxon>Arthropoda</taxon>
        <taxon>Chelicerata</taxon>
        <taxon>Arachnida</taxon>
        <taxon>Acari</taxon>
        <taxon>Parasitiformes</taxon>
        <taxon>Ixodida</taxon>
        <taxon>Ixodoidea</taxon>
        <taxon>Ixodidae</taxon>
        <taxon>Amblyomminae</taxon>
        <taxon>Amblyomma</taxon>
    </lineage>
</organism>
<feature type="compositionally biased region" description="Polar residues" evidence="7">
    <location>
        <begin position="348"/>
        <end position="366"/>
    </location>
</feature>
<comment type="subcellular location">
    <subcellularLocation>
        <location evidence="1">Nucleus</location>
    </subcellularLocation>
</comment>
<dbReference type="PROSITE" id="PS00518">
    <property type="entry name" value="ZF_RING_1"/>
    <property type="match status" value="1"/>
</dbReference>
<keyword evidence="4" id="KW-0862">Zinc</keyword>
<keyword evidence="2" id="KW-0479">Metal-binding</keyword>